<feature type="transmembrane region" description="Helical" evidence="5">
    <location>
        <begin position="212"/>
        <end position="235"/>
    </location>
</feature>
<keyword evidence="4 5" id="KW-0472">Membrane</keyword>
<evidence type="ECO:0000256" key="1">
    <source>
        <dbReference type="ARBA" id="ARBA00004141"/>
    </source>
</evidence>
<protein>
    <submittedName>
        <fullName evidence="7">O-Antigen ligase</fullName>
    </submittedName>
</protein>
<sequence length="424" mass="45926">MGPVVVFTLLTYVCMKSLRSPHVGVIGYYGFALLQPEWNWRWSLPPGFQYQKFIAASTLIGFLVVGFQGNQFVGIVARSSLAIGGFLALAFISAASSIEPDATAFYMDNLWKIVLMAVLGIRLIDSPGKVLALMWVLVLAQGYNAYQINLEYFEDGHSSYAYRNFGDKGDNNVYSILTVPLIACSLSLALYAERGWQKAVAATIALLQVHEIMLFESRGCMLGCLPMLAVFVWLMPKTRRTVTVLAAMLIMGAILAGPPVVEEFASAFAEEGERDSSAEGRFGLWQAGFEITKDYPVLGVGPYAGQYLVPAYFPGGLDQHAKGLHNLFFEISTGCGLPALVCYLAFFAYPAIACYGTAQATNADRWHRCASLAVVPGLVGYWTSSMFSSGALSESSYACAVVGVCATAIGGRMLEEARAEYDGT</sequence>
<dbReference type="InterPro" id="IPR007016">
    <property type="entry name" value="O-antigen_ligase-rel_domated"/>
</dbReference>
<evidence type="ECO:0000256" key="3">
    <source>
        <dbReference type="ARBA" id="ARBA00022989"/>
    </source>
</evidence>
<name>A0A5C5V5H2_9BACT</name>
<gene>
    <name evidence="7" type="ORF">KOR34_36100</name>
</gene>
<dbReference type="EMBL" id="SIHJ01000002">
    <property type="protein sequence ID" value="TWT33776.1"/>
    <property type="molecule type" value="Genomic_DNA"/>
</dbReference>
<accession>A0A5C5V5H2</accession>
<dbReference type="Proteomes" id="UP000316714">
    <property type="component" value="Unassembled WGS sequence"/>
</dbReference>
<dbReference type="PANTHER" id="PTHR37422:SF13">
    <property type="entry name" value="LIPOPOLYSACCHARIDE BIOSYNTHESIS PROTEIN PA4999-RELATED"/>
    <property type="match status" value="1"/>
</dbReference>
<dbReference type="PANTHER" id="PTHR37422">
    <property type="entry name" value="TEICHURONIC ACID BIOSYNTHESIS PROTEIN TUAE"/>
    <property type="match status" value="1"/>
</dbReference>
<dbReference type="InterPro" id="IPR051533">
    <property type="entry name" value="WaaL-like"/>
</dbReference>
<comment type="caution">
    <text evidence="7">The sequence shown here is derived from an EMBL/GenBank/DDBJ whole genome shotgun (WGS) entry which is preliminary data.</text>
</comment>
<evidence type="ECO:0000256" key="5">
    <source>
        <dbReference type="SAM" id="Phobius"/>
    </source>
</evidence>
<keyword evidence="7" id="KW-0436">Ligase</keyword>
<keyword evidence="2 5" id="KW-0812">Transmembrane</keyword>
<dbReference type="Pfam" id="PF04932">
    <property type="entry name" value="Wzy_C"/>
    <property type="match status" value="1"/>
</dbReference>
<proteinExistence type="predicted"/>
<feature type="transmembrane region" description="Helical" evidence="5">
    <location>
        <begin position="337"/>
        <end position="358"/>
    </location>
</feature>
<feature type="transmembrane region" description="Helical" evidence="5">
    <location>
        <begin position="173"/>
        <end position="192"/>
    </location>
</feature>
<evidence type="ECO:0000256" key="2">
    <source>
        <dbReference type="ARBA" id="ARBA00022692"/>
    </source>
</evidence>
<dbReference type="AlphaFoldDB" id="A0A5C5V5H2"/>
<evidence type="ECO:0000256" key="4">
    <source>
        <dbReference type="ARBA" id="ARBA00023136"/>
    </source>
</evidence>
<keyword evidence="3 5" id="KW-1133">Transmembrane helix</keyword>
<dbReference type="OrthoDB" id="271729at2"/>
<feature type="transmembrane region" description="Helical" evidence="5">
    <location>
        <begin position="370"/>
        <end position="389"/>
    </location>
</feature>
<evidence type="ECO:0000313" key="8">
    <source>
        <dbReference type="Proteomes" id="UP000316714"/>
    </source>
</evidence>
<feature type="transmembrane region" description="Helical" evidence="5">
    <location>
        <begin position="79"/>
        <end position="98"/>
    </location>
</feature>
<organism evidence="7 8">
    <name type="scientific">Posidoniimonas corsicana</name>
    <dbReference type="NCBI Taxonomy" id="1938618"/>
    <lineage>
        <taxon>Bacteria</taxon>
        <taxon>Pseudomonadati</taxon>
        <taxon>Planctomycetota</taxon>
        <taxon>Planctomycetia</taxon>
        <taxon>Pirellulales</taxon>
        <taxon>Lacipirellulaceae</taxon>
        <taxon>Posidoniimonas</taxon>
    </lineage>
</organism>
<evidence type="ECO:0000313" key="7">
    <source>
        <dbReference type="EMBL" id="TWT33776.1"/>
    </source>
</evidence>
<comment type="subcellular location">
    <subcellularLocation>
        <location evidence="1">Membrane</location>
        <topology evidence="1">Multi-pass membrane protein</topology>
    </subcellularLocation>
</comment>
<dbReference type="GO" id="GO:0016020">
    <property type="term" value="C:membrane"/>
    <property type="evidence" value="ECO:0007669"/>
    <property type="project" value="UniProtKB-SubCell"/>
</dbReference>
<feature type="transmembrane region" description="Helical" evidence="5">
    <location>
        <begin position="242"/>
        <end position="261"/>
    </location>
</feature>
<feature type="domain" description="O-antigen ligase-related" evidence="6">
    <location>
        <begin position="212"/>
        <end position="344"/>
    </location>
</feature>
<keyword evidence="8" id="KW-1185">Reference proteome</keyword>
<feature type="transmembrane region" description="Helical" evidence="5">
    <location>
        <begin position="48"/>
        <end position="67"/>
    </location>
</feature>
<evidence type="ECO:0000259" key="6">
    <source>
        <dbReference type="Pfam" id="PF04932"/>
    </source>
</evidence>
<reference evidence="7 8" key="1">
    <citation type="submission" date="2019-02" db="EMBL/GenBank/DDBJ databases">
        <title>Deep-cultivation of Planctomycetes and their phenomic and genomic characterization uncovers novel biology.</title>
        <authorList>
            <person name="Wiegand S."/>
            <person name="Jogler M."/>
            <person name="Boedeker C."/>
            <person name="Pinto D."/>
            <person name="Vollmers J."/>
            <person name="Rivas-Marin E."/>
            <person name="Kohn T."/>
            <person name="Peeters S.H."/>
            <person name="Heuer A."/>
            <person name="Rast P."/>
            <person name="Oberbeckmann S."/>
            <person name="Bunk B."/>
            <person name="Jeske O."/>
            <person name="Meyerdierks A."/>
            <person name="Storesund J.E."/>
            <person name="Kallscheuer N."/>
            <person name="Luecker S."/>
            <person name="Lage O.M."/>
            <person name="Pohl T."/>
            <person name="Merkel B.J."/>
            <person name="Hornburger P."/>
            <person name="Mueller R.-W."/>
            <person name="Bruemmer F."/>
            <person name="Labrenz M."/>
            <person name="Spormann A.M."/>
            <person name="Op Den Camp H."/>
            <person name="Overmann J."/>
            <person name="Amann R."/>
            <person name="Jetten M.S.M."/>
            <person name="Mascher T."/>
            <person name="Medema M.H."/>
            <person name="Devos D.P."/>
            <person name="Kaster A.-K."/>
            <person name="Ovreas L."/>
            <person name="Rohde M."/>
            <person name="Galperin M.Y."/>
            <person name="Jogler C."/>
        </authorList>
    </citation>
    <scope>NUCLEOTIDE SEQUENCE [LARGE SCALE GENOMIC DNA]</scope>
    <source>
        <strain evidence="7 8">KOR34</strain>
    </source>
</reference>
<dbReference type="GO" id="GO:0016874">
    <property type="term" value="F:ligase activity"/>
    <property type="evidence" value="ECO:0007669"/>
    <property type="project" value="UniProtKB-KW"/>
</dbReference>